<dbReference type="EMBL" id="LDPU01000001">
    <property type="protein sequence ID" value="KLO52244.1"/>
    <property type="molecule type" value="Genomic_DNA"/>
</dbReference>
<dbReference type="InterPro" id="IPR035897">
    <property type="entry name" value="Toll_tir_struct_dom_sf"/>
</dbReference>
<keyword evidence="2" id="KW-0677">Repeat</keyword>
<feature type="repeat" description="WD" evidence="3">
    <location>
        <begin position="882"/>
        <end position="916"/>
    </location>
</feature>
<dbReference type="InterPro" id="IPR015943">
    <property type="entry name" value="WD40/YVTN_repeat-like_dom_sf"/>
</dbReference>
<dbReference type="InterPro" id="IPR049052">
    <property type="entry name" value="nSTAND1"/>
</dbReference>
<evidence type="ECO:0000256" key="1">
    <source>
        <dbReference type="ARBA" id="ARBA00022574"/>
    </source>
</evidence>
<keyword evidence="7" id="KW-1185">Reference proteome</keyword>
<feature type="repeat" description="WD" evidence="3">
    <location>
        <begin position="838"/>
        <end position="872"/>
    </location>
</feature>
<keyword evidence="1 3" id="KW-0853">WD repeat</keyword>
<dbReference type="SUPFAM" id="SSF50978">
    <property type="entry name" value="WD40 repeat-like"/>
    <property type="match status" value="1"/>
</dbReference>
<evidence type="ECO:0000259" key="5">
    <source>
        <dbReference type="Pfam" id="PF20703"/>
    </source>
</evidence>
<dbReference type="PROSITE" id="PS50294">
    <property type="entry name" value="WD_REPEATS_REGION"/>
    <property type="match status" value="4"/>
</dbReference>
<protein>
    <recommendedName>
        <fullName evidence="8">WD40 repeat-containing protein</fullName>
    </recommendedName>
</protein>
<dbReference type="SUPFAM" id="SSF52540">
    <property type="entry name" value="P-loop containing nucleoside triphosphate hydrolases"/>
    <property type="match status" value="1"/>
</dbReference>
<dbReference type="InterPro" id="IPR027417">
    <property type="entry name" value="P-loop_NTPase"/>
</dbReference>
<proteinExistence type="predicted"/>
<dbReference type="Pfam" id="PF20703">
    <property type="entry name" value="nSTAND1"/>
    <property type="match status" value="1"/>
</dbReference>
<evidence type="ECO:0000313" key="6">
    <source>
        <dbReference type="EMBL" id="KLO52244.1"/>
    </source>
</evidence>
<reference evidence="6 7" key="1">
    <citation type="submission" date="2015-05" db="EMBL/GenBank/DDBJ databases">
        <title>Genome sequence of Mycobacterium senegalense.</title>
        <authorList>
            <person name="Greninger A.L."/>
            <person name="Miller S."/>
        </authorList>
    </citation>
    <scope>NUCLEOTIDE SEQUENCE [LARGE SCALE GENOMIC DNA]</scope>
    <source>
        <strain evidence="6 7">CK2</strain>
    </source>
</reference>
<dbReference type="PANTHER" id="PTHR19848">
    <property type="entry name" value="WD40 REPEAT PROTEIN"/>
    <property type="match status" value="1"/>
</dbReference>
<dbReference type="Proteomes" id="UP000036499">
    <property type="component" value="Unassembled WGS sequence"/>
</dbReference>
<feature type="repeat" description="WD" evidence="3">
    <location>
        <begin position="1098"/>
        <end position="1140"/>
    </location>
</feature>
<feature type="repeat" description="WD" evidence="3">
    <location>
        <begin position="792"/>
        <end position="831"/>
    </location>
</feature>
<accession>A0ABR5FWH7</accession>
<evidence type="ECO:0000256" key="2">
    <source>
        <dbReference type="ARBA" id="ARBA00022737"/>
    </source>
</evidence>
<feature type="domain" description="Novel STAND NTPase 1" evidence="5">
    <location>
        <begin position="167"/>
        <end position="594"/>
    </location>
</feature>
<dbReference type="Gene3D" id="3.40.50.10140">
    <property type="entry name" value="Toll/interleukin-1 receptor homology (TIR) domain"/>
    <property type="match status" value="1"/>
</dbReference>
<dbReference type="InterPro" id="IPR019775">
    <property type="entry name" value="WD40_repeat_CS"/>
</dbReference>
<dbReference type="InterPro" id="IPR001680">
    <property type="entry name" value="WD40_rpt"/>
</dbReference>
<dbReference type="CDD" id="cd00200">
    <property type="entry name" value="WD40"/>
    <property type="match status" value="2"/>
</dbReference>
<dbReference type="InterPro" id="IPR036322">
    <property type="entry name" value="WD40_repeat_dom_sf"/>
</dbReference>
<name>A0ABR5FWH7_9MYCO</name>
<dbReference type="Pfam" id="PF13676">
    <property type="entry name" value="TIR_2"/>
    <property type="match status" value="1"/>
</dbReference>
<dbReference type="InterPro" id="IPR000157">
    <property type="entry name" value="TIR_dom"/>
</dbReference>
<dbReference type="InterPro" id="IPR011047">
    <property type="entry name" value="Quinoprotein_ADH-like_sf"/>
</dbReference>
<gene>
    <name evidence="6" type="ORF">ABW05_12670</name>
</gene>
<evidence type="ECO:0000259" key="4">
    <source>
        <dbReference type="Pfam" id="PF13676"/>
    </source>
</evidence>
<dbReference type="PROSITE" id="PS00678">
    <property type="entry name" value="WD_REPEATS_1"/>
    <property type="match status" value="3"/>
</dbReference>
<sequence length="1424" mass="152333">MSRIFLSHSSRDNRYAVALKHWLERVDPGLAGEIFLDLDRASGIRTGTRWTDALWQANARCEAVICLVSESWVASKECHAEFRQAEGMRKPIFCARLESVDGDDVTRAWQSCDLFGSGASTTIAVDGGPEVRLATDGLNRLLTGLRSVGIGADSFPWPPPGDPGRSPYRGWEPLESVDAAVYFGRDAQIVRALDELRGMREAGLERMFVILGPSGVGKSSFLRAGLLPRLTRDDRRFLTMPVVRPERHALTGDTGLARSVHGLRTQVGLTTPGLGEIRNAIGDPDSVRRLLLEAVAAVRARMPGSADTDRPPTLVLPVDQAEEWFGVDAGQEGPAFLEILGRLLNDAGEGLDLVVVATIRSDRYEPLQTAPQLSDVQSHLFDRLKPMPAAQFAEVIEGPARRAAESGSKFAISPELVDRLIEDASGGADTLPLLALTLARLYEDYAGTGTGTGDAVTVDNYEAMGGMRRVVQNEIDSLLSSDPGERSEQLCRLHDAFIPWLATVNSDTDQPMRRIARWSDLPENSHALLNEFVARRLLVKGDSDGQVVVEVALESLLRQWDELADWLRAEAAELRGADAVERAMVAWERSGRRDDWLLDGARLAEAENLSTRPGFGARLNPAGEFLLAARRHANHKLETEKREAQAHARSLRRRSQILAALLGVIVLVAVFAVISQRNALAAEKRANEQARQAVAAKLALESRAMLGGTRAGGERRAILEMVAADRLAPGGDPGALVDTLNDSAPLVKVIKSPAKVNTFAISPDEQVIVSADEDHMLRRWDFHTGEPIGEPLRGHTDNVESLAITKDWIASGAGDRTARIWDAKTGKDIRSITVPEAVWHVALSPDGTLLATATRDGIIQLWTVLAGEAVGEPISAHGGMPIGALEFSPDGKLLATGGFDGAVRLWDVATQRPAAQVVPGQEGMVSGVQFMPDGRRIASASYMNNYADTSGRATQLRVTELATGRTVVDLTEPGYGALSLAVSPDGKRVAIGEDDKTIRVHDAETGAAVGAPITGRSGNASVLAYSPGGTRIVSNGDFVHVWAADPDQSVGKSLDIFALAGPTALSPDGRTMATRYDDKVTDVALWNVDTGELIRTIPTGHTGHVTALAWRADGKAIASSGKDDRSVRVWSADSGEPLGSPLAGATSLIVVLAFSPDGDRIVAGTADGSAWLWDLTEQQPGGGTQLKGNVSAVTIVGFSADGRRVLAATQTHPESGDSSALETTSNVFTLSQRVTASSAQVWDADTGEPAGPMLTGRGGRPGEFAFASDHLPISAAAISPDGRHVLLGTSGNLQLYDVASGKPDGDPWVTPERSAQSGTAVAFSPDGRYAVSADAYSTNIHLWDVGARRPIGKPLTGHATRILRVGFGADGKSIQSWGELNLWMVWPAPSGWADELCSKVAADMTEAEWDEWVSADMDYQEPCR</sequence>
<dbReference type="Pfam" id="PF00400">
    <property type="entry name" value="WD40"/>
    <property type="match status" value="8"/>
</dbReference>
<feature type="repeat" description="WD" evidence="3">
    <location>
        <begin position="1142"/>
        <end position="1175"/>
    </location>
</feature>
<comment type="caution">
    <text evidence="6">The sequence shown here is derived from an EMBL/GenBank/DDBJ whole genome shotgun (WGS) entry which is preliminary data.</text>
</comment>
<dbReference type="PANTHER" id="PTHR19848:SF8">
    <property type="entry name" value="F-BOX AND WD REPEAT DOMAIN CONTAINING 7"/>
    <property type="match status" value="1"/>
</dbReference>
<dbReference type="PROSITE" id="PS50082">
    <property type="entry name" value="WD_REPEATS_2"/>
    <property type="match status" value="6"/>
</dbReference>
<dbReference type="InterPro" id="IPR020472">
    <property type="entry name" value="WD40_PAC1"/>
</dbReference>
<dbReference type="RefSeq" id="WP_047037408.1">
    <property type="nucleotide sequence ID" value="NZ_LDCO01000006.1"/>
</dbReference>
<dbReference type="PRINTS" id="PR00320">
    <property type="entry name" value="GPROTEINBRPT"/>
</dbReference>
<feature type="domain" description="TIR" evidence="4">
    <location>
        <begin position="4"/>
        <end position="116"/>
    </location>
</feature>
<evidence type="ECO:0000256" key="3">
    <source>
        <dbReference type="PROSITE-ProRule" id="PRU00221"/>
    </source>
</evidence>
<evidence type="ECO:0008006" key="8">
    <source>
        <dbReference type="Google" id="ProtNLM"/>
    </source>
</evidence>
<dbReference type="Gene3D" id="2.130.10.10">
    <property type="entry name" value="YVTN repeat-like/Quinoprotein amine dehydrogenase"/>
    <property type="match status" value="4"/>
</dbReference>
<feature type="repeat" description="WD" evidence="3">
    <location>
        <begin position="749"/>
        <end position="790"/>
    </location>
</feature>
<organism evidence="6 7">
    <name type="scientific">Mycolicibacterium senegalense</name>
    <dbReference type="NCBI Taxonomy" id="1796"/>
    <lineage>
        <taxon>Bacteria</taxon>
        <taxon>Bacillati</taxon>
        <taxon>Actinomycetota</taxon>
        <taxon>Actinomycetes</taxon>
        <taxon>Mycobacteriales</taxon>
        <taxon>Mycobacteriaceae</taxon>
        <taxon>Mycolicibacterium</taxon>
    </lineage>
</organism>
<evidence type="ECO:0000313" key="7">
    <source>
        <dbReference type="Proteomes" id="UP000036499"/>
    </source>
</evidence>
<dbReference type="SUPFAM" id="SSF50998">
    <property type="entry name" value="Quinoprotein alcohol dehydrogenase-like"/>
    <property type="match status" value="1"/>
</dbReference>
<dbReference type="SUPFAM" id="SSF52200">
    <property type="entry name" value="Toll/Interleukin receptor TIR domain"/>
    <property type="match status" value="1"/>
</dbReference>
<dbReference type="SMART" id="SM00320">
    <property type="entry name" value="WD40"/>
    <property type="match status" value="11"/>
</dbReference>